<evidence type="ECO:0000313" key="2">
    <source>
        <dbReference type="EMBL" id="MVT40468.1"/>
    </source>
</evidence>
<keyword evidence="1" id="KW-0732">Signal</keyword>
<dbReference type="Proteomes" id="UP000468388">
    <property type="component" value="Unassembled WGS sequence"/>
</dbReference>
<dbReference type="OrthoDB" id="643120at2"/>
<comment type="caution">
    <text evidence="2">The sequence shown here is derived from an EMBL/GenBank/DDBJ whole genome shotgun (WGS) entry which is preliminary data.</text>
</comment>
<dbReference type="EMBL" id="WRXO01000002">
    <property type="protein sequence ID" value="MVT40468.1"/>
    <property type="molecule type" value="Genomic_DNA"/>
</dbReference>
<evidence type="ECO:0000313" key="3">
    <source>
        <dbReference type="Proteomes" id="UP000468388"/>
    </source>
</evidence>
<accession>A0A6N8J7C6</accession>
<feature type="signal peptide" evidence="1">
    <location>
        <begin position="1"/>
        <end position="17"/>
    </location>
</feature>
<organism evidence="2 3">
    <name type="scientific">Chitinophaga oryziterrae</name>
    <dbReference type="NCBI Taxonomy" id="1031224"/>
    <lineage>
        <taxon>Bacteria</taxon>
        <taxon>Pseudomonadati</taxon>
        <taxon>Bacteroidota</taxon>
        <taxon>Chitinophagia</taxon>
        <taxon>Chitinophagales</taxon>
        <taxon>Chitinophagaceae</taxon>
        <taxon>Chitinophaga</taxon>
    </lineage>
</organism>
<sequence length="248" mass="28833">MIRYCFLLLFISSAAFAQRGEWYTYSTGKAPLCHLTINDDEMIVERMDPAFRQVKMMGRTSKADEQEHMEIVKQVNANDRVYMIHLSSDNLYFCTTFKYFKKQDSLQMFCADGADDGYKTIDDAVAATRKDTGTHFSITLYRKEKLQSQKHYTPIAKITEEEFRTALQQFTRQMDQFWQYRGYGRYEPYHAWTNLIYGNAFAASFDPRFDKLTLDAKNLKAPITKYGNEPAIKKLLQDAGLLAEDAVK</sequence>
<evidence type="ECO:0000256" key="1">
    <source>
        <dbReference type="SAM" id="SignalP"/>
    </source>
</evidence>
<feature type="chain" id="PRO_5026709785" evidence="1">
    <location>
        <begin position="18"/>
        <end position="248"/>
    </location>
</feature>
<reference evidence="2 3" key="1">
    <citation type="submission" date="2019-12" db="EMBL/GenBank/DDBJ databases">
        <title>The draft genomic sequence of strain Chitinophaga oryziterrae JCM 16595.</title>
        <authorList>
            <person name="Zhang X."/>
        </authorList>
    </citation>
    <scope>NUCLEOTIDE SEQUENCE [LARGE SCALE GENOMIC DNA]</scope>
    <source>
        <strain evidence="2 3">JCM 16595</strain>
    </source>
</reference>
<dbReference type="RefSeq" id="WP_157299151.1">
    <property type="nucleotide sequence ID" value="NZ_BAAAZB010000010.1"/>
</dbReference>
<gene>
    <name evidence="2" type="ORF">GO495_07730</name>
</gene>
<protein>
    <submittedName>
        <fullName evidence="2">Uncharacterized protein</fullName>
    </submittedName>
</protein>
<name>A0A6N8J7C6_9BACT</name>
<proteinExistence type="predicted"/>
<keyword evidence="3" id="KW-1185">Reference proteome</keyword>
<dbReference type="AlphaFoldDB" id="A0A6N8J7C6"/>